<evidence type="ECO:0000256" key="3">
    <source>
        <dbReference type="SAM" id="SignalP"/>
    </source>
</evidence>
<reference evidence="5" key="2">
    <citation type="submission" date="2020-02" db="EMBL/GenBank/DDBJ databases">
        <title>Flavobacterium profundi sp. nov., isolated from a deep-sea seamount.</title>
        <authorList>
            <person name="Zhang D.-C."/>
        </authorList>
    </citation>
    <scope>NUCLEOTIDE SEQUENCE</scope>
    <source>
        <strain evidence="5">EC11</strain>
    </source>
</reference>
<accession>A0ABX0IWK7</accession>
<feature type="domain" description="Organic solvent tolerance-like N-terminal" evidence="4">
    <location>
        <begin position="37"/>
        <end position="192"/>
    </location>
</feature>
<evidence type="ECO:0000259" key="4">
    <source>
        <dbReference type="Pfam" id="PF13100"/>
    </source>
</evidence>
<dbReference type="InterPro" id="IPR052037">
    <property type="entry name" value="LPS_export_LptA"/>
</dbReference>
<keyword evidence="1 3" id="KW-0732">Signal</keyword>
<evidence type="ECO:0000313" key="6">
    <source>
        <dbReference type="Proteomes" id="UP000817854"/>
    </source>
</evidence>
<dbReference type="RefSeq" id="WP_140964348.1">
    <property type="nucleotide sequence ID" value="NZ_VEVQ02000018.1"/>
</dbReference>
<organism evidence="5 6">
    <name type="scientific">Flavobacterium jejuense</name>
    <dbReference type="NCBI Taxonomy" id="1544455"/>
    <lineage>
        <taxon>Bacteria</taxon>
        <taxon>Pseudomonadati</taxon>
        <taxon>Bacteroidota</taxon>
        <taxon>Flavobacteriia</taxon>
        <taxon>Flavobacteriales</taxon>
        <taxon>Flavobacteriaceae</taxon>
        <taxon>Flavobacterium</taxon>
    </lineage>
</organism>
<dbReference type="InterPro" id="IPR005653">
    <property type="entry name" value="OstA-like_N"/>
</dbReference>
<dbReference type="Proteomes" id="UP000817854">
    <property type="component" value="Unassembled WGS sequence"/>
</dbReference>
<proteinExistence type="predicted"/>
<evidence type="ECO:0000256" key="1">
    <source>
        <dbReference type="ARBA" id="ARBA00022729"/>
    </source>
</evidence>
<comment type="caution">
    <text evidence="5">The sequence shown here is derived from an EMBL/GenBank/DDBJ whole genome shotgun (WGS) entry which is preliminary data.</text>
</comment>
<dbReference type="PANTHER" id="PTHR36504:SF1">
    <property type="entry name" value="LIPOPOLYSACCHARIDE EXPORT SYSTEM PROTEIN LPTA"/>
    <property type="match status" value="1"/>
</dbReference>
<sequence>MKKIAYLILCISLLGLFANAQDKKPEKSGKIAVQESDKIIIEHSDFIDMNQYEIPGATVFTGNVRVIHKGTKINCNKAYYFTDENYVKAFGNVKINQGDSITMNSRYAEYDGKDEFAFATGDVNLKSPESTLTTDTIFFDKKKQIAFYNSYGTIVNKENTLKSRSGSYFLNSKKYQFTTAVTVTNPKTIIKTNHLDFYENSGHAYVFGPSTITSNDNVIYTENGFYDTNKDVGKLQKNSKITYNNKIIEGDDLYYDQKKNFSRGINNVKITDTVNNMVAKGHYAEMYRNTATKKDSIILTKRAVVITKVENDSLYMHGKKILVTGPPDDRVIRAFDNVRFFKTDMSGKCDSIHSNNKTGITQLIGNPVLWNNDNQMTGDLMHLIGNNTTEKLDSLKVLNNAFIIQKDTLSENGYNQIKGQNLYGKFKDNKLSEVDVVKNTEAIYYMYNDKNELVGIDKKVCSKLNFIFEDNQIASQTAYNSVEANTYPESEFPENARKLRGFIWRGDERIKSKDDIFTEEENLIHEKILLESKKKALEEDVPMEVLKETLEYDKNNPKPKEKEKMKKND</sequence>
<dbReference type="Pfam" id="PF13100">
    <property type="entry name" value="OstA_2"/>
    <property type="match status" value="1"/>
</dbReference>
<evidence type="ECO:0000256" key="2">
    <source>
        <dbReference type="SAM" id="MobiDB-lite"/>
    </source>
</evidence>
<reference evidence="5" key="1">
    <citation type="submission" date="2019-05" db="EMBL/GenBank/DDBJ databases">
        <authorList>
            <person name="Lianzixin W."/>
        </authorList>
    </citation>
    <scope>NUCLEOTIDE SEQUENCE</scope>
    <source>
        <strain evidence="5">EC11</strain>
    </source>
</reference>
<evidence type="ECO:0000313" key="5">
    <source>
        <dbReference type="EMBL" id="NHN27843.1"/>
    </source>
</evidence>
<keyword evidence="6" id="KW-1185">Reference proteome</keyword>
<protein>
    <submittedName>
        <fullName evidence="5">OstA-like protein</fullName>
    </submittedName>
</protein>
<gene>
    <name evidence="5" type="ORF">FIA58_019370</name>
</gene>
<name>A0ABX0IWK7_9FLAO</name>
<dbReference type="EMBL" id="VEVQ02000018">
    <property type="protein sequence ID" value="NHN27843.1"/>
    <property type="molecule type" value="Genomic_DNA"/>
</dbReference>
<feature type="chain" id="PRO_5045499934" evidence="3">
    <location>
        <begin position="21"/>
        <end position="569"/>
    </location>
</feature>
<dbReference type="Gene3D" id="2.60.450.10">
    <property type="entry name" value="Lipopolysaccharide (LPS) transport protein A like domain"/>
    <property type="match status" value="2"/>
</dbReference>
<feature type="signal peptide" evidence="3">
    <location>
        <begin position="1"/>
        <end position="20"/>
    </location>
</feature>
<dbReference type="PANTHER" id="PTHR36504">
    <property type="entry name" value="LIPOPOLYSACCHARIDE EXPORT SYSTEM PROTEIN LPTA"/>
    <property type="match status" value="1"/>
</dbReference>
<feature type="region of interest" description="Disordered" evidence="2">
    <location>
        <begin position="547"/>
        <end position="569"/>
    </location>
</feature>